<evidence type="ECO:0000313" key="7">
    <source>
        <dbReference type="Proteomes" id="UP000078558"/>
    </source>
</evidence>
<proteinExistence type="predicted"/>
<feature type="domain" description="CRM" evidence="4">
    <location>
        <begin position="4"/>
        <end position="100"/>
    </location>
</feature>
<dbReference type="PROSITE" id="PS51295">
    <property type="entry name" value="CRM"/>
    <property type="match status" value="1"/>
</dbReference>
<dbReference type="GO" id="GO:0003723">
    <property type="term" value="F:RNA binding"/>
    <property type="evidence" value="ECO:0007669"/>
    <property type="project" value="UniProtKB-UniRule"/>
</dbReference>
<dbReference type="PANTHER" id="PTHR40065:SF3">
    <property type="entry name" value="RNA-BINDING PROTEIN YHBY"/>
    <property type="match status" value="1"/>
</dbReference>
<dbReference type="STRING" id="1851544.ODI_00357"/>
<feature type="compositionally biased region" description="Basic and acidic residues" evidence="3">
    <location>
        <begin position="108"/>
        <end position="151"/>
    </location>
</feature>
<reference evidence="6 7" key="2">
    <citation type="submission" date="2017-08" db="EMBL/GenBank/DDBJ databases">
        <authorList>
            <person name="de Groot N.N."/>
        </authorList>
    </citation>
    <scope>NUCLEOTIDE SEQUENCE [LARGE SCALE GENOMIC DNA]</scope>
    <source>
        <strain evidence="6">Orrdi1</strain>
    </source>
</reference>
<feature type="compositionally biased region" description="Low complexity" evidence="3">
    <location>
        <begin position="162"/>
        <end position="178"/>
    </location>
</feature>
<organism evidence="5 7">
    <name type="scientific">Orrella dioscoreae</name>
    <dbReference type="NCBI Taxonomy" id="1851544"/>
    <lineage>
        <taxon>Bacteria</taxon>
        <taxon>Pseudomonadati</taxon>
        <taxon>Pseudomonadota</taxon>
        <taxon>Betaproteobacteria</taxon>
        <taxon>Burkholderiales</taxon>
        <taxon>Alcaligenaceae</taxon>
        <taxon>Orrella</taxon>
    </lineage>
</organism>
<dbReference type="EMBL" id="FLRC01000012">
    <property type="protein sequence ID" value="SBT24965.1"/>
    <property type="molecule type" value="Genomic_DNA"/>
</dbReference>
<dbReference type="SUPFAM" id="SSF75471">
    <property type="entry name" value="YhbY-like"/>
    <property type="match status" value="1"/>
</dbReference>
<evidence type="ECO:0000259" key="4">
    <source>
        <dbReference type="PROSITE" id="PS51295"/>
    </source>
</evidence>
<evidence type="ECO:0000256" key="3">
    <source>
        <dbReference type="SAM" id="MobiDB-lite"/>
    </source>
</evidence>
<dbReference type="InterPro" id="IPR035920">
    <property type="entry name" value="YhbY-like_sf"/>
</dbReference>
<dbReference type="OrthoDB" id="9797519at2"/>
<evidence type="ECO:0000313" key="6">
    <source>
        <dbReference type="EMBL" id="SOE51111.1"/>
    </source>
</evidence>
<dbReference type="SMART" id="SM01103">
    <property type="entry name" value="CRS1_YhbY"/>
    <property type="match status" value="1"/>
</dbReference>
<evidence type="ECO:0000256" key="2">
    <source>
        <dbReference type="PROSITE-ProRule" id="PRU00626"/>
    </source>
</evidence>
<dbReference type="EMBL" id="LT907988">
    <property type="protein sequence ID" value="SOE51111.1"/>
    <property type="molecule type" value="Genomic_DNA"/>
</dbReference>
<evidence type="ECO:0000256" key="1">
    <source>
        <dbReference type="ARBA" id="ARBA00022884"/>
    </source>
</evidence>
<sequence length="200" mass="21828">MPKLEITPRERSELRAAAHPLRPVVLIGDNGLTDAVLKEIDRALTSHGLIKVRAGGDDRETREQLIASICEGLSCAPVHHLGKMLILYRPTPEAVEAAKPQTRALRRKPSDPHVPKKQAAEGHTRPKRVARNEPKVEAPARRDPYDTDRPARPSTRVQPKPAGTGAARRGGSALSLRAGARKTAQRSTATRRSPSRATKK</sequence>
<name>A0A1C3K0N7_9BURK</name>
<protein>
    <submittedName>
        <fullName evidence="5">FIG004454: RNA binding protein</fullName>
    </submittedName>
</protein>
<dbReference type="AlphaFoldDB" id="A0A1C3K0N7"/>
<dbReference type="PANTHER" id="PTHR40065">
    <property type="entry name" value="RNA-BINDING PROTEIN YHBY"/>
    <property type="match status" value="1"/>
</dbReference>
<evidence type="ECO:0000313" key="5">
    <source>
        <dbReference type="EMBL" id="SBT24965.1"/>
    </source>
</evidence>
<dbReference type="Pfam" id="PF01985">
    <property type="entry name" value="CRS1_YhbY"/>
    <property type="match status" value="1"/>
</dbReference>
<dbReference type="Proteomes" id="UP000078558">
    <property type="component" value="Chromosome I"/>
</dbReference>
<dbReference type="KEGG" id="odi:ODI_R3201"/>
<dbReference type="RefSeq" id="WP_067752064.1">
    <property type="nucleotide sequence ID" value="NZ_LT907988.1"/>
</dbReference>
<keyword evidence="1 2" id="KW-0694">RNA-binding</keyword>
<feature type="region of interest" description="Disordered" evidence="3">
    <location>
        <begin position="100"/>
        <end position="200"/>
    </location>
</feature>
<dbReference type="Gene3D" id="3.30.110.60">
    <property type="entry name" value="YhbY-like"/>
    <property type="match status" value="1"/>
</dbReference>
<reference evidence="5 7" key="1">
    <citation type="submission" date="2016-06" db="EMBL/GenBank/DDBJ databases">
        <authorList>
            <person name="Kjaerup R.B."/>
            <person name="Dalgaard T.S."/>
            <person name="Juul-Madsen H.R."/>
        </authorList>
    </citation>
    <scope>NUCLEOTIDE SEQUENCE [LARGE SCALE GENOMIC DNA]</scope>
    <source>
        <strain evidence="5">Orrdi1</strain>
    </source>
</reference>
<gene>
    <name evidence="5" type="ORF">ODI_00357</name>
    <name evidence="6" type="ORF">ODI_R3201</name>
</gene>
<keyword evidence="7" id="KW-1185">Reference proteome</keyword>
<dbReference type="InterPro" id="IPR001890">
    <property type="entry name" value="RNA-binding_CRM"/>
</dbReference>
<dbReference type="InterPro" id="IPR051925">
    <property type="entry name" value="RNA-binding_domain"/>
</dbReference>
<accession>A0A1C3K0N7</accession>